<keyword evidence="2" id="KW-0614">Plasmid</keyword>
<evidence type="ECO:0000256" key="1">
    <source>
        <dbReference type="SAM" id="MobiDB-lite"/>
    </source>
</evidence>
<sequence>MAVTIRDNDPWVHAHPDEWRAARLGRPGRPPKPEARVPPPPPLGVRVTDSLRSPLRDETLPRGAAPWLRPERVEVWSGTEWLESAPALTALNKRSLYLPAAWPDEIDDRTGVTGRLRVTYPAGPASLSAATQRVLTARATVGGAWLVDGQPVTAYPLGPHAPGGKRPPRGVHPWAIVTTLVSAPSEGITFELDTRGSRISQLLLALSGAP</sequence>
<keyword evidence="3" id="KW-1185">Reference proteome</keyword>
<evidence type="ECO:0000313" key="3">
    <source>
        <dbReference type="Proteomes" id="UP001217044"/>
    </source>
</evidence>
<reference evidence="2 3" key="1">
    <citation type="submission" date="2022-12" db="EMBL/GenBank/DDBJ databases">
        <title>Genome Sequence of Deinococcus aquaticus Type Strain PB314.</title>
        <authorList>
            <person name="Albert C."/>
            <person name="Hill J."/>
            <person name="Boren L."/>
            <person name="Scholz-Ng S."/>
            <person name="Fatema N."/>
            <person name="Grosso R."/>
            <person name="Soboslay E."/>
            <person name="Tuohy J."/>
        </authorList>
    </citation>
    <scope>NUCLEOTIDE SEQUENCE [LARGE SCALE GENOMIC DNA]</scope>
    <source>
        <strain evidence="2 3">PB-314</strain>
        <plasmid evidence="2 3">pDATS02</plasmid>
    </source>
</reference>
<name>A0ABY7V645_9DEIO</name>
<organism evidence="2 3">
    <name type="scientific">Deinococcus aquaticus</name>
    <dbReference type="NCBI Taxonomy" id="328692"/>
    <lineage>
        <taxon>Bacteria</taxon>
        <taxon>Thermotogati</taxon>
        <taxon>Deinococcota</taxon>
        <taxon>Deinococci</taxon>
        <taxon>Deinococcales</taxon>
        <taxon>Deinococcaceae</taxon>
        <taxon>Deinococcus</taxon>
    </lineage>
</organism>
<feature type="region of interest" description="Disordered" evidence="1">
    <location>
        <begin position="19"/>
        <end position="58"/>
    </location>
</feature>
<dbReference type="EMBL" id="CP115167">
    <property type="protein sequence ID" value="WDA60678.1"/>
    <property type="molecule type" value="Genomic_DNA"/>
</dbReference>
<dbReference type="Proteomes" id="UP001217044">
    <property type="component" value="Plasmid pDATS02"/>
</dbReference>
<proteinExistence type="predicted"/>
<gene>
    <name evidence="2" type="ORF">M8445_17065</name>
</gene>
<evidence type="ECO:0000313" key="2">
    <source>
        <dbReference type="EMBL" id="WDA60678.1"/>
    </source>
</evidence>
<dbReference type="RefSeq" id="WP_273991426.1">
    <property type="nucleotide sequence ID" value="NZ_BAABQT010000016.1"/>
</dbReference>
<protein>
    <submittedName>
        <fullName evidence="2">Uncharacterized protein</fullName>
    </submittedName>
</protein>
<accession>A0ABY7V645</accession>
<geneLocation type="plasmid" evidence="2 3">
    <name>pDATS02</name>
</geneLocation>